<keyword evidence="3" id="KW-0687">Ribonucleoprotein</keyword>
<dbReference type="Gene3D" id="2.40.50.140">
    <property type="entry name" value="Nucleic acid-binding proteins"/>
    <property type="match status" value="1"/>
</dbReference>
<dbReference type="InterPro" id="IPR005679">
    <property type="entry name" value="Ribosomal_uS12_bac"/>
</dbReference>
<evidence type="ECO:0000256" key="3">
    <source>
        <dbReference type="ARBA" id="ARBA00023274"/>
    </source>
</evidence>
<evidence type="ECO:0000256" key="4">
    <source>
        <dbReference type="ARBA" id="ARBA00035248"/>
    </source>
</evidence>
<proteinExistence type="inferred from homology"/>
<accession>A0ABN8M9A7</accession>
<keyword evidence="6" id="KW-1185">Reference proteome</keyword>
<dbReference type="Proteomes" id="UP001159427">
    <property type="component" value="Unassembled WGS sequence"/>
</dbReference>
<evidence type="ECO:0000313" key="5">
    <source>
        <dbReference type="EMBL" id="CAH3026214.1"/>
    </source>
</evidence>
<sequence length="236" mass="26438">MAAGLAVVGGRGLLGIWSRGIQPSSVVDRIHKSKFVMFTARSYTCLTGGLQPVVRNLRYVSNNVSISFVWNSLQHTRSVCNQRRFPFAAMLFHQQPGSTAQSLIFTALRNKTCPNQELQGSFGARFLPTLNQYRRGKAKTKNDISEKFVPKEKKILLGPQRKGVCLKVFTRKPKKPNSGNRKCALLKLSNGKVITAYIPGERAVLQEHGVVLFEGGRVQDCPGIKYKIIRRKYDMN</sequence>
<name>A0ABN8M9A7_9CNID</name>
<protein>
    <recommendedName>
        <fullName evidence="4">Small ribosomal subunit protein uS12m</fullName>
    </recommendedName>
</protein>
<dbReference type="SUPFAM" id="SSF50249">
    <property type="entry name" value="Nucleic acid-binding proteins"/>
    <property type="match status" value="1"/>
</dbReference>
<gene>
    <name evidence="5" type="ORF">PEVE_00028407</name>
</gene>
<dbReference type="PRINTS" id="PR01034">
    <property type="entry name" value="RIBOSOMALS12"/>
</dbReference>
<evidence type="ECO:0000256" key="2">
    <source>
        <dbReference type="ARBA" id="ARBA00022980"/>
    </source>
</evidence>
<evidence type="ECO:0000256" key="1">
    <source>
        <dbReference type="ARBA" id="ARBA00005657"/>
    </source>
</evidence>
<dbReference type="InterPro" id="IPR012340">
    <property type="entry name" value="NA-bd_OB-fold"/>
</dbReference>
<dbReference type="InterPro" id="IPR006032">
    <property type="entry name" value="Ribosomal_uS12"/>
</dbReference>
<comment type="caution">
    <text evidence="5">The sequence shown here is derived from an EMBL/GenBank/DDBJ whole genome shotgun (WGS) entry which is preliminary data.</text>
</comment>
<dbReference type="CDD" id="cd03368">
    <property type="entry name" value="Ribosomal_S12"/>
    <property type="match status" value="1"/>
</dbReference>
<evidence type="ECO:0000313" key="6">
    <source>
        <dbReference type="Proteomes" id="UP001159427"/>
    </source>
</evidence>
<organism evidence="5 6">
    <name type="scientific">Porites evermanni</name>
    <dbReference type="NCBI Taxonomy" id="104178"/>
    <lineage>
        <taxon>Eukaryota</taxon>
        <taxon>Metazoa</taxon>
        <taxon>Cnidaria</taxon>
        <taxon>Anthozoa</taxon>
        <taxon>Hexacorallia</taxon>
        <taxon>Scleractinia</taxon>
        <taxon>Fungiina</taxon>
        <taxon>Poritidae</taxon>
        <taxon>Porites</taxon>
    </lineage>
</organism>
<dbReference type="PANTHER" id="PTHR11652">
    <property type="entry name" value="30S RIBOSOMAL PROTEIN S12 FAMILY MEMBER"/>
    <property type="match status" value="1"/>
</dbReference>
<dbReference type="EMBL" id="CALNXI010000394">
    <property type="protein sequence ID" value="CAH3026214.1"/>
    <property type="molecule type" value="Genomic_DNA"/>
</dbReference>
<keyword evidence="2" id="KW-0689">Ribosomal protein</keyword>
<reference evidence="5 6" key="1">
    <citation type="submission" date="2022-05" db="EMBL/GenBank/DDBJ databases">
        <authorList>
            <consortium name="Genoscope - CEA"/>
            <person name="William W."/>
        </authorList>
    </citation>
    <scope>NUCLEOTIDE SEQUENCE [LARGE SCALE GENOMIC DNA]</scope>
</reference>
<dbReference type="Pfam" id="PF00164">
    <property type="entry name" value="Ribosom_S12_S23"/>
    <property type="match status" value="1"/>
</dbReference>
<comment type="similarity">
    <text evidence="1">Belongs to the universal ribosomal protein uS12 family.</text>
</comment>